<dbReference type="Gene3D" id="4.10.280.10">
    <property type="entry name" value="Helix-loop-helix DNA-binding domain"/>
    <property type="match status" value="1"/>
</dbReference>
<dbReference type="InterPro" id="IPR045084">
    <property type="entry name" value="AIB/MYC-like"/>
</dbReference>
<keyword evidence="3 5" id="KW-0804">Transcription</keyword>
<dbReference type="EMBL" id="LR746276">
    <property type="protein sequence ID" value="CAA7406859.1"/>
    <property type="molecule type" value="Genomic_DNA"/>
</dbReference>
<evidence type="ECO:0000313" key="8">
    <source>
        <dbReference type="EMBL" id="CAA7406859.1"/>
    </source>
</evidence>
<evidence type="ECO:0000313" key="9">
    <source>
        <dbReference type="Proteomes" id="UP000663760"/>
    </source>
</evidence>
<dbReference type="Pfam" id="PF14215">
    <property type="entry name" value="bHLH-MYC_N"/>
    <property type="match status" value="1"/>
</dbReference>
<reference evidence="8" key="1">
    <citation type="submission" date="2020-02" db="EMBL/GenBank/DDBJ databases">
        <authorList>
            <person name="Scholz U."/>
            <person name="Mascher M."/>
            <person name="Fiebig A."/>
        </authorList>
    </citation>
    <scope>NUCLEOTIDE SEQUENCE</scope>
</reference>
<dbReference type="GO" id="GO:0046983">
    <property type="term" value="F:protein dimerization activity"/>
    <property type="evidence" value="ECO:0007669"/>
    <property type="project" value="InterPro"/>
</dbReference>
<keyword evidence="9" id="KW-1185">Reference proteome</keyword>
<comment type="similarity">
    <text evidence="1">Belongs to the bHLH protein family.</text>
</comment>
<dbReference type="InterPro" id="IPR036638">
    <property type="entry name" value="HLH_DNA-bd_sf"/>
</dbReference>
<dbReference type="Proteomes" id="UP000663760">
    <property type="component" value="Chromosome 13"/>
</dbReference>
<dbReference type="InterPro" id="IPR025610">
    <property type="entry name" value="MYC/MYB_N"/>
</dbReference>
<dbReference type="SMART" id="SM00353">
    <property type="entry name" value="HLH"/>
    <property type="match status" value="1"/>
</dbReference>
<name>A0A7I8LA46_SPIIN</name>
<protein>
    <recommendedName>
        <fullName evidence="5">Transcription factor</fullName>
        <shortName evidence="5">bHLH transcription factor</shortName>
    </recommendedName>
    <alternativeName>
        <fullName evidence="5">Basic helix-loop-helix protein</fullName>
    </alternativeName>
</protein>
<gene>
    <name evidence="8" type="ORF">SI8410_13017537</name>
</gene>
<dbReference type="Pfam" id="PF00010">
    <property type="entry name" value="HLH"/>
    <property type="match status" value="1"/>
</dbReference>
<feature type="domain" description="BHLH" evidence="7">
    <location>
        <begin position="282"/>
        <end position="331"/>
    </location>
</feature>
<proteinExistence type="inferred from homology"/>
<dbReference type="InterPro" id="IPR011598">
    <property type="entry name" value="bHLH_dom"/>
</dbReference>
<dbReference type="AlphaFoldDB" id="A0A7I8LA46"/>
<dbReference type="PROSITE" id="PS50888">
    <property type="entry name" value="BHLH"/>
    <property type="match status" value="1"/>
</dbReference>
<dbReference type="PANTHER" id="PTHR11514">
    <property type="entry name" value="MYC"/>
    <property type="match status" value="1"/>
</dbReference>
<feature type="compositionally biased region" description="Basic and acidic residues" evidence="6">
    <location>
        <begin position="259"/>
        <end position="268"/>
    </location>
</feature>
<evidence type="ECO:0000256" key="3">
    <source>
        <dbReference type="ARBA" id="ARBA00023163"/>
    </source>
</evidence>
<dbReference type="GO" id="GO:0003700">
    <property type="term" value="F:DNA-binding transcription factor activity"/>
    <property type="evidence" value="ECO:0007669"/>
    <property type="project" value="InterPro"/>
</dbReference>
<dbReference type="SUPFAM" id="SSF47459">
    <property type="entry name" value="HLH, helix-loop-helix DNA-binding domain"/>
    <property type="match status" value="1"/>
</dbReference>
<evidence type="ECO:0000259" key="7">
    <source>
        <dbReference type="PROSITE" id="PS50888"/>
    </source>
</evidence>
<comment type="subcellular location">
    <subcellularLocation>
        <location evidence="5">Nucleus</location>
    </subcellularLocation>
</comment>
<evidence type="ECO:0000256" key="6">
    <source>
        <dbReference type="SAM" id="MobiDB-lite"/>
    </source>
</evidence>
<feature type="region of interest" description="Disordered" evidence="6">
    <location>
        <begin position="256"/>
        <end position="294"/>
    </location>
</feature>
<accession>A0A7I8LA46</accession>
<feature type="region of interest" description="Disordered" evidence="6">
    <location>
        <begin position="81"/>
        <end position="100"/>
    </location>
</feature>
<sequence>MDGLMSCTPTLPPQLFSSVAMATANFPMQPTPLTLKHRLQFLLHTLPDCWAYAVLWRLSSSSPPDGRPFLSWSDGHLRGGAAASSSRTSSSSNSNNNNNTNDEAFLFNTLDKKKLTGGAAAEEVVTDIEWFYLVSQARSFPAGTSAGAGDQPIPSRAFANGAHIWLCGAHELQVYGCDRSREALLHGVTTIVCIPTADGVLELASAEVVREDWTVVQQAKALLGHFQPLGSGGADAAAKPKKEELGGGAAAVGLMSSLDSEHSDSEGRRPKKRGRRPGPAGDAPASHVEAERQRREKLNHRFYALRSVVPNVSRMDKASLLADAVAYIKELRTRVGELEQLRRRTPPQAAAAVVAEGLEGGGTMEVEVRVVEGGEAMVRVTAAAEGRGHPAARVTAALKELDMKVHHASMTTVKGVMVVDVVAGAPTGLLSEEALKGSLIAMLEKQQS</sequence>
<keyword evidence="4 5" id="KW-0539">Nucleus</keyword>
<evidence type="ECO:0000256" key="4">
    <source>
        <dbReference type="ARBA" id="ARBA00023242"/>
    </source>
</evidence>
<dbReference type="GO" id="GO:0005634">
    <property type="term" value="C:nucleus"/>
    <property type="evidence" value="ECO:0007669"/>
    <property type="project" value="UniProtKB-SubCell"/>
</dbReference>
<dbReference type="PANTHER" id="PTHR11514:SF115">
    <property type="entry name" value="TRANSCRIPTION FACTOR"/>
    <property type="match status" value="1"/>
</dbReference>
<keyword evidence="2 5" id="KW-0805">Transcription regulation</keyword>
<evidence type="ECO:0000256" key="2">
    <source>
        <dbReference type="ARBA" id="ARBA00023015"/>
    </source>
</evidence>
<evidence type="ECO:0000256" key="5">
    <source>
        <dbReference type="RuleBase" id="RU369104"/>
    </source>
</evidence>
<organism evidence="8 9">
    <name type="scientific">Spirodela intermedia</name>
    <name type="common">Intermediate duckweed</name>
    <dbReference type="NCBI Taxonomy" id="51605"/>
    <lineage>
        <taxon>Eukaryota</taxon>
        <taxon>Viridiplantae</taxon>
        <taxon>Streptophyta</taxon>
        <taxon>Embryophyta</taxon>
        <taxon>Tracheophyta</taxon>
        <taxon>Spermatophyta</taxon>
        <taxon>Magnoliopsida</taxon>
        <taxon>Liliopsida</taxon>
        <taxon>Araceae</taxon>
        <taxon>Lemnoideae</taxon>
        <taxon>Spirodela</taxon>
    </lineage>
</organism>
<feature type="compositionally biased region" description="Low complexity" evidence="6">
    <location>
        <begin position="84"/>
        <end position="100"/>
    </location>
</feature>
<dbReference type="GO" id="GO:0000976">
    <property type="term" value="F:transcription cis-regulatory region binding"/>
    <property type="evidence" value="ECO:0007669"/>
    <property type="project" value="TreeGrafter"/>
</dbReference>
<dbReference type="OrthoDB" id="1926382at2759"/>
<evidence type="ECO:0000256" key="1">
    <source>
        <dbReference type="ARBA" id="ARBA00005510"/>
    </source>
</evidence>